<sequence length="210" mass="23006">MATPKLVHYHAPQTRSFAIRWLLEELGSPPHELKVLNMKKGEHKTPEFLAINPMGKVPAITHGGVPVTEVGAVAIYLADLFPDAQLAPAIGDTARGTYLRWIVFNHGAIEPAIADRWRKIEPSMPTAMSYGTYECTVDALSGAVSGGSYILGERFSAADVVIGSAVRWMTLFKLLPERPEFTSYIERLTSRPAFKSALAKDEELVRALAS</sequence>
<dbReference type="SUPFAM" id="SSF52833">
    <property type="entry name" value="Thioredoxin-like"/>
    <property type="match status" value="1"/>
</dbReference>
<dbReference type="EMBL" id="FPCH01000001">
    <property type="protein sequence ID" value="SFV26406.1"/>
    <property type="molecule type" value="Genomic_DNA"/>
</dbReference>
<evidence type="ECO:0000313" key="2">
    <source>
        <dbReference type="EMBL" id="SFV26406.1"/>
    </source>
</evidence>
<gene>
    <name evidence="2" type="ORF">SAMN04488557_0462</name>
</gene>
<dbReference type="Proteomes" id="UP000199423">
    <property type="component" value="Unassembled WGS sequence"/>
</dbReference>
<accession>A0A1I7MVN0</accession>
<dbReference type="PANTHER" id="PTHR44051">
    <property type="entry name" value="GLUTATHIONE S-TRANSFERASE-RELATED"/>
    <property type="match status" value="1"/>
</dbReference>
<protein>
    <submittedName>
        <fullName evidence="2">Glutathione S-transferase</fullName>
    </submittedName>
</protein>
<dbReference type="InterPro" id="IPR004045">
    <property type="entry name" value="Glutathione_S-Trfase_N"/>
</dbReference>
<dbReference type="STRING" id="51670.SAMN04488557_0462"/>
<dbReference type="InterPro" id="IPR036282">
    <property type="entry name" value="Glutathione-S-Trfase_C_sf"/>
</dbReference>
<dbReference type="SUPFAM" id="SSF47616">
    <property type="entry name" value="GST C-terminal domain-like"/>
    <property type="match status" value="1"/>
</dbReference>
<proteinExistence type="predicted"/>
<dbReference type="SFLD" id="SFLDS00019">
    <property type="entry name" value="Glutathione_Transferase_(cytos"/>
    <property type="match status" value="1"/>
</dbReference>
<keyword evidence="2" id="KW-0808">Transferase</keyword>
<name>A0A1I7MVN0_9HYPH</name>
<dbReference type="InterPro" id="IPR036249">
    <property type="entry name" value="Thioredoxin-like_sf"/>
</dbReference>
<dbReference type="InterPro" id="IPR040079">
    <property type="entry name" value="Glutathione_S-Trfase"/>
</dbReference>
<dbReference type="PROSITE" id="PS50404">
    <property type="entry name" value="GST_NTER"/>
    <property type="match status" value="1"/>
</dbReference>
<dbReference type="CDD" id="cd03046">
    <property type="entry name" value="GST_N_GTT1_like"/>
    <property type="match status" value="1"/>
</dbReference>
<feature type="domain" description="GST N-terminal" evidence="1">
    <location>
        <begin position="3"/>
        <end position="85"/>
    </location>
</feature>
<dbReference type="PANTHER" id="PTHR44051:SF21">
    <property type="entry name" value="GLUTATHIONE S-TRANSFERASE FAMILY PROTEIN"/>
    <property type="match status" value="1"/>
</dbReference>
<dbReference type="SFLD" id="SFLDG00358">
    <property type="entry name" value="Main_(cytGST)"/>
    <property type="match status" value="1"/>
</dbReference>
<keyword evidence="3" id="KW-1185">Reference proteome</keyword>
<dbReference type="Pfam" id="PF02798">
    <property type="entry name" value="GST_N"/>
    <property type="match status" value="1"/>
</dbReference>
<dbReference type="AlphaFoldDB" id="A0A1I7MVN0"/>
<organism evidence="2 3">
    <name type="scientific">Hyphomicrobium facile</name>
    <dbReference type="NCBI Taxonomy" id="51670"/>
    <lineage>
        <taxon>Bacteria</taxon>
        <taxon>Pseudomonadati</taxon>
        <taxon>Pseudomonadota</taxon>
        <taxon>Alphaproteobacteria</taxon>
        <taxon>Hyphomicrobiales</taxon>
        <taxon>Hyphomicrobiaceae</taxon>
        <taxon>Hyphomicrobium</taxon>
    </lineage>
</organism>
<dbReference type="GO" id="GO:0016740">
    <property type="term" value="F:transferase activity"/>
    <property type="evidence" value="ECO:0007669"/>
    <property type="project" value="UniProtKB-KW"/>
</dbReference>
<evidence type="ECO:0000313" key="3">
    <source>
        <dbReference type="Proteomes" id="UP000199423"/>
    </source>
</evidence>
<dbReference type="SFLD" id="SFLDG01150">
    <property type="entry name" value="Main.1:_Beta-like"/>
    <property type="match status" value="1"/>
</dbReference>
<dbReference type="Gene3D" id="1.20.1050.10">
    <property type="match status" value="1"/>
</dbReference>
<dbReference type="Gene3D" id="3.40.30.10">
    <property type="entry name" value="Glutaredoxin"/>
    <property type="match status" value="1"/>
</dbReference>
<dbReference type="CDD" id="cd03207">
    <property type="entry name" value="GST_C_8"/>
    <property type="match status" value="1"/>
</dbReference>
<reference evidence="3" key="1">
    <citation type="submission" date="2016-10" db="EMBL/GenBank/DDBJ databases">
        <authorList>
            <person name="Varghese N."/>
            <person name="Submissions S."/>
        </authorList>
    </citation>
    <scope>NUCLEOTIDE SEQUENCE [LARGE SCALE GENOMIC DNA]</scope>
    <source>
        <strain evidence="3">DSM 1565</strain>
    </source>
</reference>
<evidence type="ECO:0000259" key="1">
    <source>
        <dbReference type="PROSITE" id="PS50404"/>
    </source>
</evidence>